<protein>
    <submittedName>
        <fullName evidence="1">Alpha/Beta hydrolase protein</fullName>
    </submittedName>
</protein>
<name>A0AAD6YGJ6_9AGAR</name>
<gene>
    <name evidence="1" type="ORF">GGX14DRAFT_297403</name>
</gene>
<dbReference type="Pfam" id="PF02089">
    <property type="entry name" value="Palm_thioest"/>
    <property type="match status" value="1"/>
</dbReference>
<dbReference type="EMBL" id="JARJCW010000012">
    <property type="protein sequence ID" value="KAJ7218688.1"/>
    <property type="molecule type" value="Genomic_DNA"/>
</dbReference>
<organism evidence="1 2">
    <name type="scientific">Mycena pura</name>
    <dbReference type="NCBI Taxonomy" id="153505"/>
    <lineage>
        <taxon>Eukaryota</taxon>
        <taxon>Fungi</taxon>
        <taxon>Dikarya</taxon>
        <taxon>Basidiomycota</taxon>
        <taxon>Agaricomycotina</taxon>
        <taxon>Agaricomycetes</taxon>
        <taxon>Agaricomycetidae</taxon>
        <taxon>Agaricales</taxon>
        <taxon>Marasmiineae</taxon>
        <taxon>Mycenaceae</taxon>
        <taxon>Mycena</taxon>
    </lineage>
</organism>
<comment type="caution">
    <text evidence="1">The sequence shown here is derived from an EMBL/GenBank/DDBJ whole genome shotgun (WGS) entry which is preliminary data.</text>
</comment>
<keyword evidence="2" id="KW-1185">Reference proteome</keyword>
<dbReference type="AlphaFoldDB" id="A0AAD6YGJ6"/>
<proteinExistence type="predicted"/>
<feature type="non-terminal residue" evidence="1">
    <location>
        <position position="205"/>
    </location>
</feature>
<dbReference type="SUPFAM" id="SSF53474">
    <property type="entry name" value="alpha/beta-Hydrolases"/>
    <property type="match status" value="1"/>
</dbReference>
<dbReference type="GO" id="GO:0016787">
    <property type="term" value="F:hydrolase activity"/>
    <property type="evidence" value="ECO:0007669"/>
    <property type="project" value="UniProtKB-KW"/>
</dbReference>
<dbReference type="Proteomes" id="UP001219525">
    <property type="component" value="Unassembled WGS sequence"/>
</dbReference>
<evidence type="ECO:0000313" key="1">
    <source>
        <dbReference type="EMBL" id="KAJ7218688.1"/>
    </source>
</evidence>
<dbReference type="Gene3D" id="3.40.50.1820">
    <property type="entry name" value="alpha/beta hydrolase"/>
    <property type="match status" value="1"/>
</dbReference>
<dbReference type="InterPro" id="IPR029058">
    <property type="entry name" value="AB_hydrolase_fold"/>
</dbReference>
<accession>A0AAD6YGJ6</accession>
<evidence type="ECO:0000313" key="2">
    <source>
        <dbReference type="Proteomes" id="UP001219525"/>
    </source>
</evidence>
<sequence>TNKPTVKLPVVLIHAFCDVPELTGTLKLAERSLRDMGVEYFSAAIPISKTGGTIATRTGELVFQIRQRYPNRQIHLFGHSMGGLNARDIAARSSEENGFTVVTVTTFGTPHRGIKALGTTSMLNPVELLLTSTATAFLNLNKIIPGIQDLTYDSMSIFNQRVLDNPTVRYFSWAGYTDLPTLVGYALVNIDSGEWSTHLGTIRGF</sequence>
<feature type="non-terminal residue" evidence="1">
    <location>
        <position position="1"/>
    </location>
</feature>
<reference evidence="1" key="1">
    <citation type="submission" date="2023-03" db="EMBL/GenBank/DDBJ databases">
        <title>Massive genome expansion in bonnet fungi (Mycena s.s.) driven by repeated elements and novel gene families across ecological guilds.</title>
        <authorList>
            <consortium name="Lawrence Berkeley National Laboratory"/>
            <person name="Harder C.B."/>
            <person name="Miyauchi S."/>
            <person name="Viragh M."/>
            <person name="Kuo A."/>
            <person name="Thoen E."/>
            <person name="Andreopoulos B."/>
            <person name="Lu D."/>
            <person name="Skrede I."/>
            <person name="Drula E."/>
            <person name="Henrissat B."/>
            <person name="Morin E."/>
            <person name="Kohler A."/>
            <person name="Barry K."/>
            <person name="LaButti K."/>
            <person name="Morin E."/>
            <person name="Salamov A."/>
            <person name="Lipzen A."/>
            <person name="Mereny Z."/>
            <person name="Hegedus B."/>
            <person name="Baldrian P."/>
            <person name="Stursova M."/>
            <person name="Weitz H."/>
            <person name="Taylor A."/>
            <person name="Grigoriev I.V."/>
            <person name="Nagy L.G."/>
            <person name="Martin F."/>
            <person name="Kauserud H."/>
        </authorList>
    </citation>
    <scope>NUCLEOTIDE SEQUENCE</scope>
    <source>
        <strain evidence="1">9144</strain>
    </source>
</reference>
<keyword evidence="1" id="KW-0378">Hydrolase</keyword>